<gene>
    <name evidence="7" type="ORF">IAB78_07470</name>
</gene>
<dbReference type="GO" id="GO:0030001">
    <property type="term" value="P:metal ion transport"/>
    <property type="evidence" value="ECO:0007669"/>
    <property type="project" value="TreeGrafter"/>
</dbReference>
<dbReference type="Pfam" id="PF03160">
    <property type="entry name" value="Calx-beta"/>
    <property type="match status" value="1"/>
</dbReference>
<feature type="signal peptide" evidence="5">
    <location>
        <begin position="1"/>
        <end position="22"/>
    </location>
</feature>
<dbReference type="SUPFAM" id="SSF141072">
    <property type="entry name" value="CalX-like"/>
    <property type="match status" value="1"/>
</dbReference>
<dbReference type="GO" id="GO:0016020">
    <property type="term" value="C:membrane"/>
    <property type="evidence" value="ECO:0007669"/>
    <property type="project" value="InterPro"/>
</dbReference>
<organism evidence="7 8">
    <name type="scientific">Candidatus Cryptobacteroides excrementavium</name>
    <dbReference type="NCBI Taxonomy" id="2840759"/>
    <lineage>
        <taxon>Bacteria</taxon>
        <taxon>Pseudomonadati</taxon>
        <taxon>Bacteroidota</taxon>
        <taxon>Bacteroidia</taxon>
        <taxon>Bacteroidales</taxon>
        <taxon>Candidatus Cryptobacteroides</taxon>
    </lineage>
</organism>
<keyword evidence="4" id="KW-0406">Ion transport</keyword>
<evidence type="ECO:0000256" key="2">
    <source>
        <dbReference type="ARBA" id="ARBA00022737"/>
    </source>
</evidence>
<evidence type="ECO:0000256" key="4">
    <source>
        <dbReference type="ARBA" id="ARBA00023065"/>
    </source>
</evidence>
<evidence type="ECO:0000256" key="1">
    <source>
        <dbReference type="ARBA" id="ARBA00022729"/>
    </source>
</evidence>
<evidence type="ECO:0000256" key="3">
    <source>
        <dbReference type="ARBA" id="ARBA00022837"/>
    </source>
</evidence>
<reference evidence="7" key="1">
    <citation type="submission" date="2020-10" db="EMBL/GenBank/DDBJ databases">
        <authorList>
            <person name="Gilroy R."/>
        </authorList>
    </citation>
    <scope>NUCLEOTIDE SEQUENCE</scope>
    <source>
        <strain evidence="7">B2-16538</strain>
    </source>
</reference>
<keyword evidence="1 5" id="KW-0732">Signal</keyword>
<evidence type="ECO:0000256" key="5">
    <source>
        <dbReference type="SAM" id="SignalP"/>
    </source>
</evidence>
<keyword evidence="2" id="KW-0677">Repeat</keyword>
<dbReference type="PANTHER" id="PTHR11878">
    <property type="entry name" value="SODIUM/CALCIUM EXCHANGER"/>
    <property type="match status" value="1"/>
</dbReference>
<reference evidence="7" key="2">
    <citation type="journal article" date="2021" name="PeerJ">
        <title>Extensive microbial diversity within the chicken gut microbiome revealed by metagenomics and culture.</title>
        <authorList>
            <person name="Gilroy R."/>
            <person name="Ravi A."/>
            <person name="Getino M."/>
            <person name="Pursley I."/>
            <person name="Horton D.L."/>
            <person name="Alikhan N.F."/>
            <person name="Baker D."/>
            <person name="Gharbi K."/>
            <person name="Hall N."/>
            <person name="Watson M."/>
            <person name="Adriaenssens E.M."/>
            <person name="Foster-Nyarko E."/>
            <person name="Jarju S."/>
            <person name="Secka A."/>
            <person name="Antonio M."/>
            <person name="Oren A."/>
            <person name="Chaudhuri R.R."/>
            <person name="La Ragione R."/>
            <person name="Hildebrand F."/>
            <person name="Pallen M.J."/>
        </authorList>
    </citation>
    <scope>NUCLEOTIDE SEQUENCE</scope>
    <source>
        <strain evidence="7">B2-16538</strain>
    </source>
</reference>
<name>A0A9D9NRW1_9BACT</name>
<dbReference type="Gene3D" id="2.60.40.2030">
    <property type="match status" value="1"/>
</dbReference>
<dbReference type="InterPro" id="IPR003644">
    <property type="entry name" value="Calx_beta"/>
</dbReference>
<protein>
    <recommendedName>
        <fullName evidence="6">Calx-beta domain-containing protein</fullName>
    </recommendedName>
</protein>
<dbReference type="AlphaFoldDB" id="A0A9D9NRW1"/>
<accession>A0A9D9NRW1</accession>
<keyword evidence="4" id="KW-0813">Transport</keyword>
<keyword evidence="3" id="KW-0106">Calcium</keyword>
<feature type="domain" description="Calx-beta" evidence="6">
    <location>
        <begin position="36"/>
        <end position="146"/>
    </location>
</feature>
<sequence>MKNTIYKYLIPAAAALMTAVSCDLNEIPSFNDADAFAAFDVASVSVNEDKGTVSIPVTIASVEPRRTMVTYEVVDGTAKLGTNYSLTDESAVLSFDGTVRTQEIVININDIDGSTGNLTFTVNLISAGGLNLGAESTCTVTIVDLDHPLASILGDYTATGTSALDGASESWMMTFMSDPDNDNVVWIDGIIKVAYGYPEIDWRFYGNVTVDDDGKVTSISLPCGQSPVDPINGNVVSLWLLTGDGKVSQTGTVTMTPTASGFVVNEGYGVGYSTEDNRVSVFGIYNPGVTLVKVE</sequence>
<dbReference type="Proteomes" id="UP000823750">
    <property type="component" value="Unassembled WGS sequence"/>
</dbReference>
<evidence type="ECO:0000313" key="7">
    <source>
        <dbReference type="EMBL" id="MBO8486245.1"/>
    </source>
</evidence>
<dbReference type="InterPro" id="IPR038081">
    <property type="entry name" value="CalX-like_sf"/>
</dbReference>
<dbReference type="GO" id="GO:0007154">
    <property type="term" value="P:cell communication"/>
    <property type="evidence" value="ECO:0007669"/>
    <property type="project" value="InterPro"/>
</dbReference>
<evidence type="ECO:0000313" key="8">
    <source>
        <dbReference type="Proteomes" id="UP000823750"/>
    </source>
</evidence>
<evidence type="ECO:0000259" key="6">
    <source>
        <dbReference type="Pfam" id="PF03160"/>
    </source>
</evidence>
<comment type="caution">
    <text evidence="7">The sequence shown here is derived from an EMBL/GenBank/DDBJ whole genome shotgun (WGS) entry which is preliminary data.</text>
</comment>
<proteinExistence type="predicted"/>
<dbReference type="PROSITE" id="PS51257">
    <property type="entry name" value="PROKAR_LIPOPROTEIN"/>
    <property type="match status" value="1"/>
</dbReference>
<dbReference type="PANTHER" id="PTHR11878:SF65">
    <property type="entry name" value="NA_CA-EXCHANGE PROTEIN, ISOFORM G"/>
    <property type="match status" value="1"/>
</dbReference>
<feature type="chain" id="PRO_5038954631" description="Calx-beta domain-containing protein" evidence="5">
    <location>
        <begin position="23"/>
        <end position="295"/>
    </location>
</feature>
<dbReference type="InterPro" id="IPR051171">
    <property type="entry name" value="CaCA"/>
</dbReference>
<dbReference type="EMBL" id="JADILX010000110">
    <property type="protein sequence ID" value="MBO8486245.1"/>
    <property type="molecule type" value="Genomic_DNA"/>
</dbReference>